<feature type="domain" description="DUF2249" evidence="1">
    <location>
        <begin position="6"/>
        <end position="69"/>
    </location>
</feature>
<dbReference type="InterPro" id="IPR036868">
    <property type="entry name" value="TusA-like_sf"/>
</dbReference>
<evidence type="ECO:0000259" key="1">
    <source>
        <dbReference type="Pfam" id="PF10006"/>
    </source>
</evidence>
<dbReference type="InterPro" id="IPR018720">
    <property type="entry name" value="DUF2249"/>
</dbReference>
<dbReference type="STRING" id="641665.GCA_002104455_03570"/>
<organism evidence="2 3">
    <name type="scientific">Colwellia chukchiensis</name>
    <dbReference type="NCBI Taxonomy" id="641665"/>
    <lineage>
        <taxon>Bacteria</taxon>
        <taxon>Pseudomonadati</taxon>
        <taxon>Pseudomonadota</taxon>
        <taxon>Gammaproteobacteria</taxon>
        <taxon>Alteromonadales</taxon>
        <taxon>Colwelliaceae</taxon>
        <taxon>Colwellia</taxon>
    </lineage>
</organism>
<dbReference type="Pfam" id="PF10006">
    <property type="entry name" value="DUF2249"/>
    <property type="match status" value="1"/>
</dbReference>
<dbReference type="Proteomes" id="UP000199297">
    <property type="component" value="Unassembled WGS sequence"/>
</dbReference>
<dbReference type="AlphaFoldDB" id="A0A1H7NMT3"/>
<evidence type="ECO:0000313" key="3">
    <source>
        <dbReference type="Proteomes" id="UP000199297"/>
    </source>
</evidence>
<dbReference type="SUPFAM" id="SSF64307">
    <property type="entry name" value="SirA-like"/>
    <property type="match status" value="1"/>
</dbReference>
<reference evidence="3" key="1">
    <citation type="submission" date="2016-10" db="EMBL/GenBank/DDBJ databases">
        <authorList>
            <person name="Varghese N."/>
            <person name="Submissions S."/>
        </authorList>
    </citation>
    <scope>NUCLEOTIDE SEQUENCE [LARGE SCALE GENOMIC DNA]</scope>
    <source>
        <strain evidence="3">CGMCC 1.9127</strain>
    </source>
</reference>
<sequence length="86" mass="9614">MDILDVNVCGLPPPEPMQVILSALASLPRGAVLKVAHQRQPYPLYERLLANGWLYHSVEKPEQGVDIYIANALDKAEFFTFLKGHV</sequence>
<gene>
    <name evidence="2" type="ORF">SAMN05216262_10834</name>
</gene>
<dbReference type="EMBL" id="FOBI01000008">
    <property type="protein sequence ID" value="SEL24893.1"/>
    <property type="molecule type" value="Genomic_DNA"/>
</dbReference>
<accession>A0A1H7NMT3</accession>
<protein>
    <submittedName>
        <fullName evidence="2">Uncharacterized conserved protein</fullName>
    </submittedName>
</protein>
<evidence type="ECO:0000313" key="2">
    <source>
        <dbReference type="EMBL" id="SEL24893.1"/>
    </source>
</evidence>
<name>A0A1H7NMT3_9GAMM</name>
<keyword evidence="3" id="KW-1185">Reference proteome</keyword>
<dbReference type="OrthoDB" id="5958858at2"/>
<proteinExistence type="predicted"/>
<dbReference type="RefSeq" id="WP_085285068.1">
    <property type="nucleotide sequence ID" value="NZ_FOBI01000008.1"/>
</dbReference>